<organism evidence="6 7">
    <name type="scientific">Mobilicoccus pelagius NBRC 104925</name>
    <dbReference type="NCBI Taxonomy" id="1089455"/>
    <lineage>
        <taxon>Bacteria</taxon>
        <taxon>Bacillati</taxon>
        <taxon>Actinomycetota</taxon>
        <taxon>Actinomycetes</taxon>
        <taxon>Micrococcales</taxon>
        <taxon>Dermatophilaceae</taxon>
        <taxon>Mobilicoccus</taxon>
    </lineage>
</organism>
<evidence type="ECO:0000313" key="6">
    <source>
        <dbReference type="EMBL" id="GAB47113.1"/>
    </source>
</evidence>
<dbReference type="OrthoDB" id="9797391at2"/>
<reference evidence="6 7" key="1">
    <citation type="submission" date="2012-02" db="EMBL/GenBank/DDBJ databases">
        <title>Whole genome shotgun sequence of Mobilicoccus pelagius NBRC 104925.</title>
        <authorList>
            <person name="Yoshida Y."/>
            <person name="Hosoyama A."/>
            <person name="Tsuchikane K."/>
            <person name="Katsumata H."/>
            <person name="Yamazaki S."/>
            <person name="Fujita N."/>
        </authorList>
    </citation>
    <scope>NUCLEOTIDE SEQUENCE [LARGE SCALE GENOMIC DNA]</scope>
    <source>
        <strain evidence="6 7">NBRC 104925</strain>
    </source>
</reference>
<dbReference type="InterPro" id="IPR002509">
    <property type="entry name" value="NODB_dom"/>
</dbReference>
<feature type="compositionally biased region" description="Low complexity" evidence="3">
    <location>
        <begin position="27"/>
        <end position="45"/>
    </location>
</feature>
<evidence type="ECO:0000256" key="4">
    <source>
        <dbReference type="SAM" id="SignalP"/>
    </source>
</evidence>
<feature type="compositionally biased region" description="Low complexity" evidence="3">
    <location>
        <begin position="59"/>
        <end position="80"/>
    </location>
</feature>
<comment type="caution">
    <text evidence="6">The sequence shown here is derived from an EMBL/GenBank/DDBJ whole genome shotgun (WGS) entry which is preliminary data.</text>
</comment>
<proteinExistence type="predicted"/>
<name>H5UN05_9MICO</name>
<evidence type="ECO:0000256" key="3">
    <source>
        <dbReference type="SAM" id="MobiDB-lite"/>
    </source>
</evidence>
<feature type="domain" description="NodB homology" evidence="5">
    <location>
        <begin position="196"/>
        <end position="375"/>
    </location>
</feature>
<dbReference type="InterPro" id="IPR011330">
    <property type="entry name" value="Glyco_hydro/deAcase_b/a-brl"/>
</dbReference>
<keyword evidence="4" id="KW-0732">Signal</keyword>
<dbReference type="GO" id="GO:0016810">
    <property type="term" value="F:hydrolase activity, acting on carbon-nitrogen (but not peptide) bonds"/>
    <property type="evidence" value="ECO:0007669"/>
    <property type="project" value="InterPro"/>
</dbReference>
<dbReference type="Gene3D" id="3.20.20.370">
    <property type="entry name" value="Glycoside hydrolase/deacetylase"/>
    <property type="match status" value="1"/>
</dbReference>
<dbReference type="RefSeq" id="WP_009481011.1">
    <property type="nucleotide sequence ID" value="NZ_BAFE01000003.1"/>
</dbReference>
<dbReference type="GO" id="GO:0046872">
    <property type="term" value="F:metal ion binding"/>
    <property type="evidence" value="ECO:0007669"/>
    <property type="project" value="UniProtKB-KW"/>
</dbReference>
<evidence type="ECO:0000256" key="2">
    <source>
        <dbReference type="ARBA" id="ARBA00022801"/>
    </source>
</evidence>
<dbReference type="InterPro" id="IPR050248">
    <property type="entry name" value="Polysacc_deacetylase_ArnD"/>
</dbReference>
<dbReference type="GO" id="GO:0016020">
    <property type="term" value="C:membrane"/>
    <property type="evidence" value="ECO:0007669"/>
    <property type="project" value="TreeGrafter"/>
</dbReference>
<dbReference type="EMBL" id="BAFE01000003">
    <property type="protein sequence ID" value="GAB47113.1"/>
    <property type="molecule type" value="Genomic_DNA"/>
</dbReference>
<evidence type="ECO:0000259" key="5">
    <source>
        <dbReference type="PROSITE" id="PS51677"/>
    </source>
</evidence>
<dbReference type="CDD" id="cd10917">
    <property type="entry name" value="CE4_NodB_like_6s_7s"/>
    <property type="match status" value="1"/>
</dbReference>
<sequence length="379" mass="39485">MHDAVLVRVLSSVGLAVALAGCGATGPATQDPATTPAAGSSDSTTPAPPAAPPTPSPATPTTISSTTAVTTPAAPTTTGPIDRAVQVRVHAPVYDSPGALVPIIPTARGARSFDVSVGGRRGECTGDTWTHATGTAQQCWITIPEKGGRATIDVRAHLTNGHDAVGTQPIEGKGVPGSPVDAATRDRILHCGNTSDDVWLTFDDGFLSDATMNRVLDTLERENVRARFFATGQWSRANPAMTAALLRAGHLVENHTDTHESLNAIDDAALRRQIDRGPATDATLVRPGFGAGAFTTRVSAAAERAGQKVCYWDVDTRDWAGPSAEEITERVLRGDRSTPPARPGSVVLMHMTGKHTPEALPGLIRGLRAKGLTLPALHS</sequence>
<evidence type="ECO:0000313" key="7">
    <source>
        <dbReference type="Proteomes" id="UP000004367"/>
    </source>
</evidence>
<dbReference type="SUPFAM" id="SSF88713">
    <property type="entry name" value="Glycoside hydrolase/deacetylase"/>
    <property type="match status" value="1"/>
</dbReference>
<gene>
    <name evidence="6" type="ORF">MOPEL_003_01380</name>
</gene>
<keyword evidence="7" id="KW-1185">Reference proteome</keyword>
<feature type="compositionally biased region" description="Pro residues" evidence="3">
    <location>
        <begin position="46"/>
        <end position="58"/>
    </location>
</feature>
<feature type="chain" id="PRO_5038541594" evidence="4">
    <location>
        <begin position="21"/>
        <end position="379"/>
    </location>
</feature>
<dbReference type="AlphaFoldDB" id="H5UN05"/>
<dbReference type="Pfam" id="PF01522">
    <property type="entry name" value="Polysacc_deac_1"/>
    <property type="match status" value="1"/>
</dbReference>
<dbReference type="eggNOG" id="COG0726">
    <property type="taxonomic scope" value="Bacteria"/>
</dbReference>
<dbReference type="PROSITE" id="PS51677">
    <property type="entry name" value="NODB"/>
    <property type="match status" value="1"/>
</dbReference>
<protein>
    <submittedName>
        <fullName evidence="6">Putative polysaccharide deacetylase</fullName>
    </submittedName>
</protein>
<accession>H5UN05</accession>
<evidence type="ECO:0000256" key="1">
    <source>
        <dbReference type="ARBA" id="ARBA00022723"/>
    </source>
</evidence>
<dbReference type="GO" id="GO:0005975">
    <property type="term" value="P:carbohydrate metabolic process"/>
    <property type="evidence" value="ECO:0007669"/>
    <property type="project" value="InterPro"/>
</dbReference>
<dbReference type="PANTHER" id="PTHR10587:SF133">
    <property type="entry name" value="CHITIN DEACETYLASE 1-RELATED"/>
    <property type="match status" value="1"/>
</dbReference>
<keyword evidence="2" id="KW-0378">Hydrolase</keyword>
<dbReference type="PANTHER" id="PTHR10587">
    <property type="entry name" value="GLYCOSYL TRANSFERASE-RELATED"/>
    <property type="match status" value="1"/>
</dbReference>
<dbReference type="STRING" id="1089455.MOPEL_003_01380"/>
<dbReference type="Proteomes" id="UP000004367">
    <property type="component" value="Unassembled WGS sequence"/>
</dbReference>
<keyword evidence="1" id="KW-0479">Metal-binding</keyword>
<feature type="signal peptide" evidence="4">
    <location>
        <begin position="1"/>
        <end position="20"/>
    </location>
</feature>
<feature type="region of interest" description="Disordered" evidence="3">
    <location>
        <begin position="27"/>
        <end position="83"/>
    </location>
</feature>